<feature type="compositionally biased region" description="Acidic residues" evidence="1">
    <location>
        <begin position="81"/>
        <end position="91"/>
    </location>
</feature>
<dbReference type="RefSeq" id="XP_010486131.1">
    <property type="nucleotide sequence ID" value="XM_010487829.1"/>
</dbReference>
<reference evidence="3" key="2">
    <citation type="submission" date="2025-08" db="UniProtKB">
        <authorList>
            <consortium name="RefSeq"/>
        </authorList>
    </citation>
    <scope>IDENTIFICATION</scope>
    <source>
        <tissue evidence="3">Leaf</tissue>
    </source>
</reference>
<evidence type="ECO:0000256" key="1">
    <source>
        <dbReference type="SAM" id="MobiDB-lite"/>
    </source>
</evidence>
<feature type="region of interest" description="Disordered" evidence="1">
    <location>
        <begin position="1"/>
        <end position="109"/>
    </location>
</feature>
<sequence length="422" mass="48352">MDPQSISTEENWKANPMELSEEIRSTGSKKRKAEDDGGSPQSPLDDFVDDDDDMMEYEEEEGGGGDGDGEASDVSSREEGQEWDVDSFDDGFDYRPKRNLDPNDELGQKMHRYRSQMYRSKGFEVDRENDPGNVAYRPLGPIYLDKPFRNTGLTGREFMQNMVDLSLERYNRIKGSTVTCEYIVRAIVALVAGVKSYITFMAREFPDGDLVEYQAKTEKRVWQKKPHVIFCRPAPKLKDPTDDDFVYTDTSSDDVDSDASSRGSGQEWDVDSFDDQPEYKLPRVNIPSDDEVEKMRLYRHLMRKSKGFYVDGECYSGRMLYFSPVDLDKNVVPYEVTGREFMQNMVDLALERYNSTKGSTVTCEYIVRANLSKVGGFKSYITFMAREVPGGNLVEYQAKTERKFTQRKAHAIFCRPSTKSND</sequence>
<protein>
    <submittedName>
        <fullName evidence="3">Uncharacterized protein LOC104764319</fullName>
    </submittedName>
</protein>
<dbReference type="InterPro" id="IPR006525">
    <property type="entry name" value="Cystatin-related_pln"/>
</dbReference>
<dbReference type="Proteomes" id="UP000694864">
    <property type="component" value="Chromosome 19"/>
</dbReference>
<organism evidence="2 3">
    <name type="scientific">Camelina sativa</name>
    <name type="common">False flax</name>
    <name type="synonym">Myagrum sativum</name>
    <dbReference type="NCBI Taxonomy" id="90675"/>
    <lineage>
        <taxon>Eukaryota</taxon>
        <taxon>Viridiplantae</taxon>
        <taxon>Streptophyta</taxon>
        <taxon>Embryophyta</taxon>
        <taxon>Tracheophyta</taxon>
        <taxon>Spermatophyta</taxon>
        <taxon>Magnoliopsida</taxon>
        <taxon>eudicotyledons</taxon>
        <taxon>Gunneridae</taxon>
        <taxon>Pentapetalae</taxon>
        <taxon>rosids</taxon>
        <taxon>malvids</taxon>
        <taxon>Brassicales</taxon>
        <taxon>Brassicaceae</taxon>
        <taxon>Camelineae</taxon>
        <taxon>Camelina</taxon>
    </lineage>
</organism>
<name>A0ABM0XHM5_CAMSA</name>
<feature type="compositionally biased region" description="Acidic residues" evidence="1">
    <location>
        <begin position="242"/>
        <end position="257"/>
    </location>
</feature>
<proteinExistence type="predicted"/>
<accession>A0ABM0XHM5</accession>
<reference evidence="2" key="1">
    <citation type="journal article" date="2014" name="Nat. Commun.">
        <title>The emerging biofuel crop Camelina sativa retains a highly undifferentiated hexaploid genome structure.</title>
        <authorList>
            <person name="Kagale S."/>
            <person name="Koh C."/>
            <person name="Nixon J."/>
            <person name="Bollina V."/>
            <person name="Clarke W.E."/>
            <person name="Tuteja R."/>
            <person name="Spillane C."/>
            <person name="Robinson S.J."/>
            <person name="Links M.G."/>
            <person name="Clarke C."/>
            <person name="Higgins E.E."/>
            <person name="Huebert T."/>
            <person name="Sharpe A.G."/>
            <person name="Parkin I.A."/>
        </authorList>
    </citation>
    <scope>NUCLEOTIDE SEQUENCE [LARGE SCALE GENOMIC DNA]</scope>
    <source>
        <strain evidence="2">cv. DH55</strain>
    </source>
</reference>
<feature type="region of interest" description="Disordered" evidence="1">
    <location>
        <begin position="242"/>
        <end position="273"/>
    </location>
</feature>
<evidence type="ECO:0000313" key="2">
    <source>
        <dbReference type="Proteomes" id="UP000694864"/>
    </source>
</evidence>
<feature type="compositionally biased region" description="Acidic residues" evidence="1">
    <location>
        <begin position="46"/>
        <end position="71"/>
    </location>
</feature>
<dbReference type="NCBIfam" id="TIGR01638">
    <property type="entry name" value="Atha_cystat_rel"/>
    <property type="match status" value="2"/>
</dbReference>
<feature type="compositionally biased region" description="Basic and acidic residues" evidence="1">
    <location>
        <begin position="92"/>
        <end position="101"/>
    </location>
</feature>
<evidence type="ECO:0000313" key="3">
    <source>
        <dbReference type="RefSeq" id="XP_010486131.1"/>
    </source>
</evidence>
<gene>
    <name evidence="3" type="primary">LOC104764319</name>
</gene>
<dbReference type="PANTHER" id="PTHR31228">
    <property type="entry name" value="CYSTATIN/MONELLIN SUPERFAMILY PROTEIN"/>
    <property type="match status" value="1"/>
</dbReference>
<keyword evidence="2" id="KW-1185">Reference proteome</keyword>
<dbReference type="PANTHER" id="PTHR31228:SF35">
    <property type="entry name" value="CYSTATIN DOMAIN-CONTAINING PROTEIN"/>
    <property type="match status" value="1"/>
</dbReference>
<dbReference type="GeneID" id="104764319"/>